<reference evidence="2 3" key="1">
    <citation type="journal article" date="2019" name="Commun. Biol.">
        <title>The bagworm genome reveals a unique fibroin gene that provides high tensile strength.</title>
        <authorList>
            <person name="Kono N."/>
            <person name="Nakamura H."/>
            <person name="Ohtoshi R."/>
            <person name="Tomita M."/>
            <person name="Numata K."/>
            <person name="Arakawa K."/>
        </authorList>
    </citation>
    <scope>NUCLEOTIDE SEQUENCE [LARGE SCALE GENOMIC DNA]</scope>
</reference>
<dbReference type="AlphaFoldDB" id="A0A4C1UIM5"/>
<dbReference type="EMBL" id="BGZK01000174">
    <property type="protein sequence ID" value="GBP25947.1"/>
    <property type="molecule type" value="Genomic_DNA"/>
</dbReference>
<evidence type="ECO:0000313" key="2">
    <source>
        <dbReference type="EMBL" id="GBP25947.1"/>
    </source>
</evidence>
<name>A0A4C1UIM5_EUMVA</name>
<gene>
    <name evidence="2" type="ORF">EVAR_84505_1</name>
</gene>
<accession>A0A4C1UIM5</accession>
<proteinExistence type="predicted"/>
<feature type="region of interest" description="Disordered" evidence="1">
    <location>
        <begin position="1"/>
        <end position="20"/>
    </location>
</feature>
<keyword evidence="3" id="KW-1185">Reference proteome</keyword>
<comment type="caution">
    <text evidence="2">The sequence shown here is derived from an EMBL/GenBank/DDBJ whole genome shotgun (WGS) entry which is preliminary data.</text>
</comment>
<feature type="region of interest" description="Disordered" evidence="1">
    <location>
        <begin position="39"/>
        <end position="70"/>
    </location>
</feature>
<feature type="compositionally biased region" description="Basic and acidic residues" evidence="1">
    <location>
        <begin position="49"/>
        <end position="63"/>
    </location>
</feature>
<protein>
    <submittedName>
        <fullName evidence="2">Uncharacterized protein</fullName>
    </submittedName>
</protein>
<organism evidence="2 3">
    <name type="scientific">Eumeta variegata</name>
    <name type="common">Bagworm moth</name>
    <name type="synonym">Eumeta japonica</name>
    <dbReference type="NCBI Taxonomy" id="151549"/>
    <lineage>
        <taxon>Eukaryota</taxon>
        <taxon>Metazoa</taxon>
        <taxon>Ecdysozoa</taxon>
        <taxon>Arthropoda</taxon>
        <taxon>Hexapoda</taxon>
        <taxon>Insecta</taxon>
        <taxon>Pterygota</taxon>
        <taxon>Neoptera</taxon>
        <taxon>Endopterygota</taxon>
        <taxon>Lepidoptera</taxon>
        <taxon>Glossata</taxon>
        <taxon>Ditrysia</taxon>
        <taxon>Tineoidea</taxon>
        <taxon>Psychidae</taxon>
        <taxon>Oiketicinae</taxon>
        <taxon>Eumeta</taxon>
    </lineage>
</organism>
<sequence length="250" mass="28644">MLKNNRLASESDLRTEGSVQTQGLQSSFCTKFRDSMSTGSGLSFIPPRVPEKKGLDRRTDGRTDGQQSDPIRVPFFPFEEEIHDQTHTAQVITKRLRSLKRSVLPHANALSPLPADIVRRRRRRRFTSKTRPVWAYEARSRRHRQLIQLPKQFPEFACRFHLSAHYRAVGDGVPDRKGPFSLSRARSGLAAIYPVDHSSGRTRRTGVDKEKCSFRVVSSLEKCGRARNSFTAHVFRDGRILMSRYCNFNN</sequence>
<dbReference type="Proteomes" id="UP000299102">
    <property type="component" value="Unassembled WGS sequence"/>
</dbReference>
<evidence type="ECO:0000256" key="1">
    <source>
        <dbReference type="SAM" id="MobiDB-lite"/>
    </source>
</evidence>
<evidence type="ECO:0000313" key="3">
    <source>
        <dbReference type="Proteomes" id="UP000299102"/>
    </source>
</evidence>